<sequence>MDVTAILEKTGLVLKSLTKNYISPKSVMGGQPFWQRNRKTQISLTQIIHVINDTAAGQWIQAQFQVRC</sequence>
<organism evidence="1">
    <name type="scientific">Anguilla anguilla</name>
    <name type="common">European freshwater eel</name>
    <name type="synonym">Muraena anguilla</name>
    <dbReference type="NCBI Taxonomy" id="7936"/>
    <lineage>
        <taxon>Eukaryota</taxon>
        <taxon>Metazoa</taxon>
        <taxon>Chordata</taxon>
        <taxon>Craniata</taxon>
        <taxon>Vertebrata</taxon>
        <taxon>Euteleostomi</taxon>
        <taxon>Actinopterygii</taxon>
        <taxon>Neopterygii</taxon>
        <taxon>Teleostei</taxon>
        <taxon>Anguilliformes</taxon>
        <taxon>Anguillidae</taxon>
        <taxon>Anguilla</taxon>
    </lineage>
</organism>
<reference evidence="1" key="1">
    <citation type="submission" date="2014-11" db="EMBL/GenBank/DDBJ databases">
        <authorList>
            <person name="Amaro Gonzalez C."/>
        </authorList>
    </citation>
    <scope>NUCLEOTIDE SEQUENCE</scope>
</reference>
<dbReference type="EMBL" id="GBXM01033362">
    <property type="protein sequence ID" value="JAH75215.1"/>
    <property type="molecule type" value="Transcribed_RNA"/>
</dbReference>
<proteinExistence type="predicted"/>
<dbReference type="EMBL" id="GBXM01036565">
    <property type="protein sequence ID" value="JAH72012.1"/>
    <property type="molecule type" value="Transcribed_RNA"/>
</dbReference>
<protein>
    <submittedName>
        <fullName evidence="1">Uncharacterized protein</fullName>
    </submittedName>
</protein>
<reference evidence="1" key="2">
    <citation type="journal article" date="2015" name="Fish Shellfish Immunol.">
        <title>Early steps in the European eel (Anguilla anguilla)-Vibrio vulnificus interaction in the gills: Role of the RtxA13 toxin.</title>
        <authorList>
            <person name="Callol A."/>
            <person name="Pajuelo D."/>
            <person name="Ebbesson L."/>
            <person name="Teles M."/>
            <person name="MacKenzie S."/>
            <person name="Amaro C."/>
        </authorList>
    </citation>
    <scope>NUCLEOTIDE SEQUENCE</scope>
</reference>
<evidence type="ECO:0000313" key="1">
    <source>
        <dbReference type="EMBL" id="JAH72012.1"/>
    </source>
</evidence>
<accession>A0A0E9V1U2</accession>
<name>A0A0E9V1U2_ANGAN</name>
<dbReference type="AlphaFoldDB" id="A0A0E9V1U2"/>